<dbReference type="GO" id="GO:0007165">
    <property type="term" value="P:signal transduction"/>
    <property type="evidence" value="ECO:0007669"/>
    <property type="project" value="TreeGrafter"/>
</dbReference>
<dbReference type="AlphaFoldDB" id="A0A4V3WMA0"/>
<evidence type="ECO:0000313" key="3">
    <source>
        <dbReference type="Proteomes" id="UP000306102"/>
    </source>
</evidence>
<dbReference type="GO" id="GO:0005524">
    <property type="term" value="F:ATP binding"/>
    <property type="evidence" value="ECO:0007669"/>
    <property type="project" value="InterPro"/>
</dbReference>
<dbReference type="InterPro" id="IPR001245">
    <property type="entry name" value="Ser-Thr/Tyr_kinase_cat_dom"/>
</dbReference>
<protein>
    <recommendedName>
        <fullName evidence="1">Protein kinase domain-containing protein</fullName>
    </recommendedName>
</protein>
<dbReference type="GO" id="GO:0004672">
    <property type="term" value="F:protein kinase activity"/>
    <property type="evidence" value="ECO:0007669"/>
    <property type="project" value="InterPro"/>
</dbReference>
<organism evidence="2 3">
    <name type="scientific">Camellia sinensis var. sinensis</name>
    <name type="common">China tea</name>
    <dbReference type="NCBI Taxonomy" id="542762"/>
    <lineage>
        <taxon>Eukaryota</taxon>
        <taxon>Viridiplantae</taxon>
        <taxon>Streptophyta</taxon>
        <taxon>Embryophyta</taxon>
        <taxon>Tracheophyta</taxon>
        <taxon>Spermatophyta</taxon>
        <taxon>Magnoliopsida</taxon>
        <taxon>eudicotyledons</taxon>
        <taxon>Gunneridae</taxon>
        <taxon>Pentapetalae</taxon>
        <taxon>asterids</taxon>
        <taxon>Ericales</taxon>
        <taxon>Theaceae</taxon>
        <taxon>Camellia</taxon>
    </lineage>
</organism>
<accession>A0A4V3WMA0</accession>
<dbReference type="Gene3D" id="1.10.510.10">
    <property type="entry name" value="Transferase(Phosphotransferase) domain 1"/>
    <property type="match status" value="1"/>
</dbReference>
<dbReference type="SUPFAM" id="SSF56112">
    <property type="entry name" value="Protein kinase-like (PK-like)"/>
    <property type="match status" value="1"/>
</dbReference>
<comment type="caution">
    <text evidence="2">The sequence shown here is derived from an EMBL/GenBank/DDBJ whole genome shotgun (WGS) entry which is preliminary data.</text>
</comment>
<keyword evidence="3" id="KW-1185">Reference proteome</keyword>
<dbReference type="PROSITE" id="PS00108">
    <property type="entry name" value="PROTEIN_KINASE_ST"/>
    <property type="match status" value="1"/>
</dbReference>
<dbReference type="InterPro" id="IPR011009">
    <property type="entry name" value="Kinase-like_dom_sf"/>
</dbReference>
<dbReference type="InterPro" id="IPR050167">
    <property type="entry name" value="Ser_Thr_protein_kinase"/>
</dbReference>
<proteinExistence type="predicted"/>
<evidence type="ECO:0000313" key="2">
    <source>
        <dbReference type="EMBL" id="THG07827.1"/>
    </source>
</evidence>
<evidence type="ECO:0000259" key="1">
    <source>
        <dbReference type="PROSITE" id="PS50011"/>
    </source>
</evidence>
<dbReference type="PANTHER" id="PTHR23257">
    <property type="entry name" value="SERINE-THREONINE PROTEIN KINASE"/>
    <property type="match status" value="1"/>
</dbReference>
<gene>
    <name evidence="2" type="ORF">TEA_002052</name>
</gene>
<dbReference type="SMART" id="SM00220">
    <property type="entry name" value="S_TKc"/>
    <property type="match status" value="1"/>
</dbReference>
<reference evidence="2 3" key="1">
    <citation type="journal article" date="2018" name="Proc. Natl. Acad. Sci. U.S.A.">
        <title>Draft genome sequence of Camellia sinensis var. sinensis provides insights into the evolution of the tea genome and tea quality.</title>
        <authorList>
            <person name="Wei C."/>
            <person name="Yang H."/>
            <person name="Wang S."/>
            <person name="Zhao J."/>
            <person name="Liu C."/>
            <person name="Gao L."/>
            <person name="Xia E."/>
            <person name="Lu Y."/>
            <person name="Tai Y."/>
            <person name="She G."/>
            <person name="Sun J."/>
            <person name="Cao H."/>
            <person name="Tong W."/>
            <person name="Gao Q."/>
            <person name="Li Y."/>
            <person name="Deng W."/>
            <person name="Jiang X."/>
            <person name="Wang W."/>
            <person name="Chen Q."/>
            <person name="Zhang S."/>
            <person name="Li H."/>
            <person name="Wu J."/>
            <person name="Wang P."/>
            <person name="Li P."/>
            <person name="Shi C."/>
            <person name="Zheng F."/>
            <person name="Jian J."/>
            <person name="Huang B."/>
            <person name="Shan D."/>
            <person name="Shi M."/>
            <person name="Fang C."/>
            <person name="Yue Y."/>
            <person name="Li F."/>
            <person name="Li D."/>
            <person name="Wei S."/>
            <person name="Han B."/>
            <person name="Jiang C."/>
            <person name="Yin Y."/>
            <person name="Xia T."/>
            <person name="Zhang Z."/>
            <person name="Bennetzen J.L."/>
            <person name="Zhao S."/>
            <person name="Wan X."/>
        </authorList>
    </citation>
    <scope>NUCLEOTIDE SEQUENCE [LARGE SCALE GENOMIC DNA]</scope>
    <source>
        <strain evidence="3">cv. Shuchazao</strain>
        <tissue evidence="2">Leaf</tissue>
    </source>
</reference>
<feature type="domain" description="Protein kinase" evidence="1">
    <location>
        <begin position="1"/>
        <end position="287"/>
    </location>
</feature>
<dbReference type="InterPro" id="IPR000719">
    <property type="entry name" value="Prot_kinase_dom"/>
</dbReference>
<name>A0A4V3WMA0_CAMSN</name>
<dbReference type="STRING" id="542762.A0A4V3WMA0"/>
<dbReference type="Proteomes" id="UP000306102">
    <property type="component" value="Unassembled WGS sequence"/>
</dbReference>
<dbReference type="PROSITE" id="PS50011">
    <property type="entry name" value="PROTEIN_KINASE_DOM"/>
    <property type="match status" value="1"/>
</dbReference>
<sequence length="287" mass="33100">MKCRDQLYELVKEKIEKKDSSTKEWQITMERSFNRMDNEVIAWNEAFCAPRNIDLKDLKAKAKKREDEMYRLQKSLEERNGLLQPSASTIGKVAIMKHVHHPNVVLFMGAVTQRPHLSIVTEYLPRGSLYRLIHRADAGEVLDQRRCLRMALDVAKGINYLHCLSPLVVHWDLKSPNLLVDKNWTVCDFGLSRFKANTFISSKSVAGTELKDFAKSQGAVESEELTHWDINFWSGRLRESSYNLNEKQREMTESETGQIPRKADKVTFETATYMPSMCLHAILVLPL</sequence>
<dbReference type="EMBL" id="SDRB02009746">
    <property type="protein sequence ID" value="THG07827.1"/>
    <property type="molecule type" value="Genomic_DNA"/>
</dbReference>
<dbReference type="InterPro" id="IPR008271">
    <property type="entry name" value="Ser/Thr_kinase_AS"/>
</dbReference>
<dbReference type="GO" id="GO:0005737">
    <property type="term" value="C:cytoplasm"/>
    <property type="evidence" value="ECO:0007669"/>
    <property type="project" value="TreeGrafter"/>
</dbReference>
<dbReference type="Pfam" id="PF07714">
    <property type="entry name" value="PK_Tyr_Ser-Thr"/>
    <property type="match status" value="1"/>
</dbReference>
<dbReference type="PANTHER" id="PTHR23257:SF906">
    <property type="entry name" value="(RICE GENOME ANNOTATION PROJECT) MAP3K DELTA-1 PROTEIN KINASE"/>
    <property type="match status" value="1"/>
</dbReference>